<dbReference type="EMBL" id="BEXD01002223">
    <property type="protein sequence ID" value="GBB97496.1"/>
    <property type="molecule type" value="Genomic_DNA"/>
</dbReference>
<gene>
    <name evidence="2" type="ORF">RCL2_002222400</name>
    <name evidence="1" type="ORF">RclHR1_00030053</name>
</gene>
<comment type="caution">
    <text evidence="1">The sequence shown here is derived from an EMBL/GenBank/DDBJ whole genome shotgun (WGS) entry which is preliminary data.</text>
</comment>
<keyword evidence="3" id="KW-1185">Reference proteome</keyword>
<sequence length="539" mass="62600">MASNLLPECLEKIFTDLLNPIKPIFSNSVETCEIKDLYSCTLVSRYWCQISTPILYSSPFHHFRHLKGGKKPQMGKDFQDYYKLIRTLLTCIPCSEIEEIVKFVCEKGSTIELIGSTGSPTFNYVKFIRELHFDEKFFLNHGKEIWNPSYILIKDPDTINSKLYDSIINHLVKYLFKNCNSLIRLEILRKRLQVDLMKSLAKDRLNGLKKLTLKEPGKVRYENDEMASIIQYYIILSTATSNLEILHNNEIISHEHANALSSLISAQKKLKHIILSDDLRAIVTNFQLSGWYNIVFNSLSTQKGWLERLELISLSFEDINNEAINSLCTLKQLKELRFEMCKFLRVNLLQDWTESLSNLKVLEYKAFSPSYYTYDFEFLTLIFKSCSNTLKKLVLDYNRTIDQEMSLVKDILIHSQFLTHLELPQIFPHELRNIFKSCTELVYFSLILAYHGGWEPVLGHIGKYVPNSVEMIQFREMEFLEITSKTFQYFLEGCVNNNGSKLKLLEITGKCNLSKDFFDAATHSKVQLIKSGTRGRESC</sequence>
<dbReference type="SUPFAM" id="SSF52047">
    <property type="entry name" value="RNI-like"/>
    <property type="match status" value="1"/>
</dbReference>
<dbReference type="EMBL" id="BLAL01000242">
    <property type="protein sequence ID" value="GES95563.1"/>
    <property type="molecule type" value="Genomic_DNA"/>
</dbReference>
<reference evidence="2" key="2">
    <citation type="submission" date="2019-10" db="EMBL/GenBank/DDBJ databases">
        <title>Conservation and host-specific expression of non-tandemly repeated heterogenous ribosome RNA gene in arbuscular mycorrhizal fungi.</title>
        <authorList>
            <person name="Maeda T."/>
            <person name="Kobayashi Y."/>
            <person name="Nakagawa T."/>
            <person name="Ezawa T."/>
            <person name="Yamaguchi K."/>
            <person name="Bino T."/>
            <person name="Nishimoto Y."/>
            <person name="Shigenobu S."/>
            <person name="Kawaguchi M."/>
        </authorList>
    </citation>
    <scope>NUCLEOTIDE SEQUENCE</scope>
    <source>
        <strain evidence="2">HR1</strain>
    </source>
</reference>
<dbReference type="OrthoDB" id="2317767at2759"/>
<proteinExistence type="predicted"/>
<dbReference type="Gene3D" id="3.80.10.10">
    <property type="entry name" value="Ribonuclease Inhibitor"/>
    <property type="match status" value="1"/>
</dbReference>
<name>A0A2Z6RZK1_9GLOM</name>
<accession>A0A2Z6RZK1</accession>
<dbReference type="Proteomes" id="UP000615446">
    <property type="component" value="Unassembled WGS sequence"/>
</dbReference>
<dbReference type="Proteomes" id="UP000247702">
    <property type="component" value="Unassembled WGS sequence"/>
</dbReference>
<dbReference type="InterPro" id="IPR032675">
    <property type="entry name" value="LRR_dom_sf"/>
</dbReference>
<reference evidence="1 3" key="1">
    <citation type="submission" date="2017-11" db="EMBL/GenBank/DDBJ databases">
        <title>The genome of Rhizophagus clarus HR1 reveals common genetic basis of auxotrophy among arbuscular mycorrhizal fungi.</title>
        <authorList>
            <person name="Kobayashi Y."/>
        </authorList>
    </citation>
    <scope>NUCLEOTIDE SEQUENCE [LARGE SCALE GENOMIC DNA]</scope>
    <source>
        <strain evidence="1 3">HR1</strain>
    </source>
</reference>
<organism evidence="1 3">
    <name type="scientific">Rhizophagus clarus</name>
    <dbReference type="NCBI Taxonomy" id="94130"/>
    <lineage>
        <taxon>Eukaryota</taxon>
        <taxon>Fungi</taxon>
        <taxon>Fungi incertae sedis</taxon>
        <taxon>Mucoromycota</taxon>
        <taxon>Glomeromycotina</taxon>
        <taxon>Glomeromycetes</taxon>
        <taxon>Glomerales</taxon>
        <taxon>Glomeraceae</taxon>
        <taxon>Rhizophagus</taxon>
    </lineage>
</organism>
<protein>
    <submittedName>
        <fullName evidence="1">Uncharacterized protein</fullName>
    </submittedName>
</protein>
<evidence type="ECO:0000313" key="3">
    <source>
        <dbReference type="Proteomes" id="UP000247702"/>
    </source>
</evidence>
<dbReference type="AlphaFoldDB" id="A0A2Z6RZK1"/>
<evidence type="ECO:0000313" key="1">
    <source>
        <dbReference type="EMBL" id="GBB97496.1"/>
    </source>
</evidence>
<evidence type="ECO:0000313" key="2">
    <source>
        <dbReference type="EMBL" id="GES95563.1"/>
    </source>
</evidence>